<proteinExistence type="predicted"/>
<evidence type="ECO:0008006" key="4">
    <source>
        <dbReference type="Google" id="ProtNLM"/>
    </source>
</evidence>
<evidence type="ECO:0000256" key="1">
    <source>
        <dbReference type="SAM" id="MobiDB-lite"/>
    </source>
</evidence>
<accession>A0ABM9D916</accession>
<evidence type="ECO:0000313" key="3">
    <source>
        <dbReference type="Proteomes" id="UP001295463"/>
    </source>
</evidence>
<protein>
    <recommendedName>
        <fullName evidence="4">DUF3987 domain-containing protein</fullName>
    </recommendedName>
</protein>
<feature type="region of interest" description="Disordered" evidence="1">
    <location>
        <begin position="436"/>
        <end position="458"/>
    </location>
</feature>
<evidence type="ECO:0000313" key="2">
    <source>
        <dbReference type="EMBL" id="CAH2031717.1"/>
    </source>
</evidence>
<dbReference type="Proteomes" id="UP001295463">
    <property type="component" value="Chromosome"/>
</dbReference>
<dbReference type="RefSeq" id="WP_305732521.1">
    <property type="nucleotide sequence ID" value="NZ_OW150024.1"/>
</dbReference>
<keyword evidence="3" id="KW-1185">Reference proteome</keyword>
<reference evidence="2 3" key="1">
    <citation type="submission" date="2022-03" db="EMBL/GenBank/DDBJ databases">
        <authorList>
            <person name="Koch H."/>
        </authorList>
    </citation>
    <scope>NUCLEOTIDE SEQUENCE [LARGE SCALE GENOMIC DNA]</scope>
    <source>
        <strain evidence="2 3">G1</strain>
    </source>
</reference>
<sequence length="458" mass="52429">MNEQNGKLSAYFPGLVDVCKNDDGQLLYCTVQDGHLVFSDQHTTDTETLTIPDEQHFPFLLPRAGEVQRYYSQDDTTLYDDLLAYLKRFSALDAEQWPLVVYYIFLTYLHDHRDIDYCGYLLFYAVPERGKSRTGKSASYVSFRASHLIELREPIIFRYTENFHGTLFLDLMDVSKKAAQSQSEDLLLLRAEKGVKCVRVNRPDLGAFLDTDRYDIYGPTIIATNEQLHKILGTRCLPIIMPNCPGDYENPRPELGLELKERLTAWRAKHLFAALPSLKPLEGISGRLWDISKPLLQISMLVKRQSLELLHALRRIASDKIESRQDTTEGRIAAIVKEISEAGGYDRLEEWSISQGNILVRLNEGRAEGYKTSPQGLGLKLKTMSLRTRHVKGYAELMITRHEYRMLLEQNGFECRELQLSPNSLPEKHEEVQLDLREVESSRESGEGQGGNHDNLPF</sequence>
<name>A0ABM9D916_9BACT</name>
<dbReference type="EMBL" id="OW150024">
    <property type="protein sequence ID" value="CAH2031717.1"/>
    <property type="molecule type" value="Genomic_DNA"/>
</dbReference>
<gene>
    <name evidence="2" type="ORF">GEAMG1_1885</name>
</gene>
<organism evidence="2 3">
    <name type="scientific">Trichlorobacter ammonificans</name>
    <dbReference type="NCBI Taxonomy" id="2916410"/>
    <lineage>
        <taxon>Bacteria</taxon>
        <taxon>Pseudomonadati</taxon>
        <taxon>Thermodesulfobacteriota</taxon>
        <taxon>Desulfuromonadia</taxon>
        <taxon>Geobacterales</taxon>
        <taxon>Geobacteraceae</taxon>
        <taxon>Trichlorobacter</taxon>
    </lineage>
</organism>
<feature type="compositionally biased region" description="Basic and acidic residues" evidence="1">
    <location>
        <begin position="436"/>
        <end position="446"/>
    </location>
</feature>